<dbReference type="CDD" id="cd06222">
    <property type="entry name" value="RNase_H_like"/>
    <property type="match status" value="1"/>
</dbReference>
<evidence type="ECO:0000313" key="3">
    <source>
        <dbReference type="EMBL" id="SPD33366.1"/>
    </source>
</evidence>
<feature type="compositionally biased region" description="Basic and acidic residues" evidence="1">
    <location>
        <begin position="236"/>
        <end position="250"/>
    </location>
</feature>
<feature type="region of interest" description="Disordered" evidence="1">
    <location>
        <begin position="214"/>
        <end position="312"/>
    </location>
</feature>
<accession>A0A2N9J7K1</accession>
<feature type="compositionally biased region" description="Basic residues" evidence="1">
    <location>
        <begin position="276"/>
        <end position="312"/>
    </location>
</feature>
<dbReference type="InterPro" id="IPR002156">
    <property type="entry name" value="RNaseH_domain"/>
</dbReference>
<dbReference type="AlphaFoldDB" id="A0A2N9J7K1"/>
<organism evidence="3">
    <name type="scientific">Fagus sylvatica</name>
    <name type="common">Beechnut</name>
    <dbReference type="NCBI Taxonomy" id="28930"/>
    <lineage>
        <taxon>Eukaryota</taxon>
        <taxon>Viridiplantae</taxon>
        <taxon>Streptophyta</taxon>
        <taxon>Embryophyta</taxon>
        <taxon>Tracheophyta</taxon>
        <taxon>Spermatophyta</taxon>
        <taxon>Magnoliopsida</taxon>
        <taxon>eudicotyledons</taxon>
        <taxon>Gunneridae</taxon>
        <taxon>Pentapetalae</taxon>
        <taxon>rosids</taxon>
        <taxon>fabids</taxon>
        <taxon>Fagales</taxon>
        <taxon>Fagaceae</taxon>
        <taxon>Fagus</taxon>
    </lineage>
</organism>
<evidence type="ECO:0000256" key="1">
    <source>
        <dbReference type="SAM" id="MobiDB-lite"/>
    </source>
</evidence>
<dbReference type="GO" id="GO:0004523">
    <property type="term" value="F:RNA-DNA hybrid ribonuclease activity"/>
    <property type="evidence" value="ECO:0007669"/>
    <property type="project" value="InterPro"/>
</dbReference>
<evidence type="ECO:0000259" key="2">
    <source>
        <dbReference type="Pfam" id="PF13456"/>
    </source>
</evidence>
<dbReference type="Gene3D" id="3.30.420.10">
    <property type="entry name" value="Ribonuclease H-like superfamily/Ribonuclease H"/>
    <property type="match status" value="1"/>
</dbReference>
<name>A0A2N9J7K1_FAGSY</name>
<dbReference type="EMBL" id="OIVN01006450">
    <property type="protein sequence ID" value="SPD33366.1"/>
    <property type="molecule type" value="Genomic_DNA"/>
</dbReference>
<feature type="compositionally biased region" description="Low complexity" evidence="1">
    <location>
        <begin position="180"/>
        <end position="191"/>
    </location>
</feature>
<reference evidence="3" key="1">
    <citation type="submission" date="2018-02" db="EMBL/GenBank/DDBJ databases">
        <authorList>
            <person name="Cohen D.B."/>
            <person name="Kent A.D."/>
        </authorList>
    </citation>
    <scope>NUCLEOTIDE SEQUENCE</scope>
</reference>
<protein>
    <recommendedName>
        <fullName evidence="2">RNase H type-1 domain-containing protein</fullName>
    </recommendedName>
</protein>
<proteinExistence type="predicted"/>
<feature type="region of interest" description="Disordered" evidence="1">
    <location>
        <begin position="150"/>
        <end position="196"/>
    </location>
</feature>
<dbReference type="GO" id="GO:0003676">
    <property type="term" value="F:nucleic acid binding"/>
    <property type="evidence" value="ECO:0007669"/>
    <property type="project" value="InterPro"/>
</dbReference>
<gene>
    <name evidence="3" type="ORF">FSB_LOCUS61248</name>
</gene>
<sequence length="492" mass="55824">MCYGTCLIGKMDLETENRIASMLLKEAAELRRQAEREGVHAYLRQPKERFRPNSRFLTATVLGVQQGVNAPGLLGNWFWRVGSVARRFYCLEKAECLLAALWSSCWTKVFKKGIGKSLPVFMKVKAPHTNRVVEVNEMWQARQKELELDDRRRGRLRDGSSSDSSHRDNNASTNKRPPKSTNNASASCSSSERVYETGYSMEDEELEEFLHSRVKRGRGGVGPRMDETGPYLPPRPDSREELPTSPDVRKGHVVYGPEKPSSLKSYDSSEEELHEKKRKKAKKVHSGSSNKHRSKDKSNDKKRKREEKRKKHYKFVEHVATMEEEGEFDSFHKHNLILWKAPPQGCVKLNTDAVVKALYSSIAVIARDAYGFICKARAICVDTVDPVIAEAEAIKWAHELAMLESFPKIIVESDSKMCIDALVDSQFASCWKIDTLCADVNSLIPWFLSCCFSWVKRETNSVVHELASLASSLCSSLSCNAYFLPPFVFEAW</sequence>
<dbReference type="Pfam" id="PF13456">
    <property type="entry name" value="RVT_3"/>
    <property type="match status" value="1"/>
</dbReference>
<feature type="compositionally biased region" description="Basic and acidic residues" evidence="1">
    <location>
        <begin position="150"/>
        <end position="169"/>
    </location>
</feature>
<feature type="domain" description="RNase H type-1" evidence="2">
    <location>
        <begin position="350"/>
        <end position="469"/>
    </location>
</feature>
<dbReference type="PANTHER" id="PTHR34684:SF1">
    <property type="entry name" value="OS08G0192200 PROTEIN"/>
    <property type="match status" value="1"/>
</dbReference>
<dbReference type="InterPro" id="IPR044730">
    <property type="entry name" value="RNase_H-like_dom_plant"/>
</dbReference>
<dbReference type="InterPro" id="IPR036397">
    <property type="entry name" value="RNaseH_sf"/>
</dbReference>
<dbReference type="InterPro" id="IPR012337">
    <property type="entry name" value="RNaseH-like_sf"/>
</dbReference>
<dbReference type="PANTHER" id="PTHR34684">
    <property type="entry name" value="OS08G0192200 PROTEIN"/>
    <property type="match status" value="1"/>
</dbReference>
<dbReference type="SUPFAM" id="SSF53098">
    <property type="entry name" value="Ribonuclease H-like"/>
    <property type="match status" value="1"/>
</dbReference>